<accession>A0AA39VE23</accession>
<dbReference type="InterPro" id="IPR037027">
    <property type="entry name" value="YqgF/RNaseH-like_dom_sf"/>
</dbReference>
<evidence type="ECO:0000313" key="1">
    <source>
        <dbReference type="EMBL" id="KAK0574468.1"/>
    </source>
</evidence>
<gene>
    <name evidence="1" type="ORF">LWI29_024159</name>
</gene>
<dbReference type="Proteomes" id="UP001168877">
    <property type="component" value="Unassembled WGS sequence"/>
</dbReference>
<dbReference type="SUPFAM" id="SSF53098">
    <property type="entry name" value="Ribonuclease H-like"/>
    <property type="match status" value="1"/>
</dbReference>
<dbReference type="InterPro" id="IPR012337">
    <property type="entry name" value="RNaseH-like_sf"/>
</dbReference>
<dbReference type="EMBL" id="JAUESC010000387">
    <property type="protein sequence ID" value="KAK0574468.1"/>
    <property type="molecule type" value="Genomic_DNA"/>
</dbReference>
<sequence>MKMLVSLRYLMRRTVAGRRELVWNPTSFIRGQLMHTNTAAGKGKNFLGLYVGTNHVGVSLCDAKTSACIGLWPPLNRNKDMITLAKELKKLIEEHKVWLLVVGRPWIKKESINIEIAKKSMEENRIAGFVMCPLEGQDENYSSDEVAMVESFIKDLTNTGVLRGFKCSYYTARVFVCPWAMKRKIEELKVARDPRFLFKDWTELEDFHAMYASEFMLLHYVRYFVIPFLDEKKGVECTIKRRALSAIVEDEILPNVYAFFLVP</sequence>
<organism evidence="1 2">
    <name type="scientific">Acer saccharum</name>
    <name type="common">Sugar maple</name>
    <dbReference type="NCBI Taxonomy" id="4024"/>
    <lineage>
        <taxon>Eukaryota</taxon>
        <taxon>Viridiplantae</taxon>
        <taxon>Streptophyta</taxon>
        <taxon>Embryophyta</taxon>
        <taxon>Tracheophyta</taxon>
        <taxon>Spermatophyta</taxon>
        <taxon>Magnoliopsida</taxon>
        <taxon>eudicotyledons</taxon>
        <taxon>Gunneridae</taxon>
        <taxon>Pentapetalae</taxon>
        <taxon>rosids</taxon>
        <taxon>malvids</taxon>
        <taxon>Sapindales</taxon>
        <taxon>Sapindaceae</taxon>
        <taxon>Hippocastanoideae</taxon>
        <taxon>Acereae</taxon>
        <taxon>Acer</taxon>
    </lineage>
</organism>
<dbReference type="Gene3D" id="3.30.420.140">
    <property type="entry name" value="YqgF/RNase H-like domain"/>
    <property type="match status" value="1"/>
</dbReference>
<dbReference type="InterPro" id="IPR005227">
    <property type="entry name" value="YqgF"/>
</dbReference>
<dbReference type="Pfam" id="PF03652">
    <property type="entry name" value="RuvX"/>
    <property type="match status" value="1"/>
</dbReference>
<dbReference type="GO" id="GO:0006364">
    <property type="term" value="P:rRNA processing"/>
    <property type="evidence" value="ECO:0007669"/>
    <property type="project" value="InterPro"/>
</dbReference>
<reference evidence="1" key="2">
    <citation type="submission" date="2023-06" db="EMBL/GenBank/DDBJ databases">
        <authorList>
            <person name="Swenson N.G."/>
            <person name="Wegrzyn J.L."/>
            <person name="Mcevoy S.L."/>
        </authorList>
    </citation>
    <scope>NUCLEOTIDE SEQUENCE</scope>
    <source>
        <strain evidence="1">NS2018</strain>
        <tissue evidence="1">Leaf</tissue>
    </source>
</reference>
<name>A0AA39VE23_ACESA</name>
<evidence type="ECO:0000313" key="2">
    <source>
        <dbReference type="Proteomes" id="UP001168877"/>
    </source>
</evidence>
<reference evidence="1" key="1">
    <citation type="journal article" date="2022" name="Plant J.">
        <title>Strategies of tolerance reflected in two North American maple genomes.</title>
        <authorList>
            <person name="McEvoy S.L."/>
            <person name="Sezen U.U."/>
            <person name="Trouern-Trend A."/>
            <person name="McMahon S.M."/>
            <person name="Schaberg P.G."/>
            <person name="Yang J."/>
            <person name="Wegrzyn J.L."/>
            <person name="Swenson N.G."/>
        </authorList>
    </citation>
    <scope>NUCLEOTIDE SEQUENCE</scope>
    <source>
        <strain evidence="1">NS2018</strain>
    </source>
</reference>
<protein>
    <submittedName>
        <fullName evidence="1">Uncharacterized protein</fullName>
    </submittedName>
</protein>
<keyword evidence="2" id="KW-1185">Reference proteome</keyword>
<comment type="caution">
    <text evidence="1">The sequence shown here is derived from an EMBL/GenBank/DDBJ whole genome shotgun (WGS) entry which is preliminary data.</text>
</comment>
<proteinExistence type="predicted"/>
<dbReference type="AlphaFoldDB" id="A0AA39VE23"/>